<evidence type="ECO:0000256" key="5">
    <source>
        <dbReference type="ARBA" id="ARBA00022490"/>
    </source>
</evidence>
<keyword evidence="9 11" id="KW-0067">ATP-binding</keyword>
<dbReference type="PROSITE" id="PS50052">
    <property type="entry name" value="GUANYLATE_KINASE_2"/>
    <property type="match status" value="1"/>
</dbReference>
<evidence type="ECO:0000256" key="1">
    <source>
        <dbReference type="ARBA" id="ARBA00004496"/>
    </source>
</evidence>
<keyword evidence="6 11" id="KW-0808">Transferase</keyword>
<evidence type="ECO:0000256" key="11">
    <source>
        <dbReference type="HAMAP-Rule" id="MF_00328"/>
    </source>
</evidence>
<keyword evidence="5 11" id="KW-0963">Cytoplasm</keyword>
<dbReference type="Gene3D" id="3.40.50.300">
    <property type="entry name" value="P-loop containing nucleotide triphosphate hydrolases"/>
    <property type="match status" value="1"/>
</dbReference>
<dbReference type="InterPro" id="IPR008144">
    <property type="entry name" value="Guanylate_kin-like_dom"/>
</dbReference>
<dbReference type="PANTHER" id="PTHR23117">
    <property type="entry name" value="GUANYLATE KINASE-RELATED"/>
    <property type="match status" value="1"/>
</dbReference>
<evidence type="ECO:0000256" key="10">
    <source>
        <dbReference type="ARBA" id="ARBA00030128"/>
    </source>
</evidence>
<dbReference type="PANTHER" id="PTHR23117:SF13">
    <property type="entry name" value="GUANYLATE KINASE"/>
    <property type="match status" value="1"/>
</dbReference>
<evidence type="ECO:0000256" key="6">
    <source>
        <dbReference type="ARBA" id="ARBA00022679"/>
    </source>
</evidence>
<dbReference type="GO" id="GO:0005524">
    <property type="term" value="F:ATP binding"/>
    <property type="evidence" value="ECO:0007669"/>
    <property type="project" value="UniProtKB-UniRule"/>
</dbReference>
<evidence type="ECO:0000256" key="9">
    <source>
        <dbReference type="ARBA" id="ARBA00022840"/>
    </source>
</evidence>
<dbReference type="GO" id="GO:0005829">
    <property type="term" value="C:cytosol"/>
    <property type="evidence" value="ECO:0007669"/>
    <property type="project" value="TreeGrafter"/>
</dbReference>
<dbReference type="Pfam" id="PF00625">
    <property type="entry name" value="Guanylate_kin"/>
    <property type="match status" value="1"/>
</dbReference>
<dbReference type="HAMAP" id="MF_00328">
    <property type="entry name" value="Guanylate_kinase"/>
    <property type="match status" value="1"/>
</dbReference>
<evidence type="ECO:0000256" key="8">
    <source>
        <dbReference type="ARBA" id="ARBA00022777"/>
    </source>
</evidence>
<dbReference type="PROSITE" id="PS00856">
    <property type="entry name" value="GUANYLATE_KINASE_1"/>
    <property type="match status" value="1"/>
</dbReference>
<evidence type="ECO:0000256" key="4">
    <source>
        <dbReference type="ARBA" id="ARBA00016296"/>
    </source>
</evidence>
<sequence length="218" mass="24589">MNHSSGTLYIVSAPSGAGKTSLVTALIQDDPRISVSVSHTTRNKRPGEEHGVNYHFVSHDEFKALIERNDFLEHAEVFGNFYGTSRSALQQALDQGQDLILEIDWQGAQQVRKLMPEALSVFILPPSQQALRQRLDNRGQDSEEIIEGRMKEAVSEMVHYDEYDYVIINDDFADALEDLKAVFRANRNEDSQAAQRAEALKLQQQQQRHGALLKQLIG</sequence>
<dbReference type="InterPro" id="IPR008145">
    <property type="entry name" value="GK/Ca_channel_bsu"/>
</dbReference>
<dbReference type="SMART" id="SM00072">
    <property type="entry name" value="GuKc"/>
    <property type="match status" value="1"/>
</dbReference>
<comment type="similarity">
    <text evidence="2 11">Belongs to the guanylate kinase family.</text>
</comment>
<evidence type="ECO:0000313" key="13">
    <source>
        <dbReference type="EMBL" id="ANY90680.1"/>
    </source>
</evidence>
<proteinExistence type="inferred from homology"/>
<protein>
    <recommendedName>
        <fullName evidence="4 11">Guanylate kinase</fullName>
        <ecNumber evidence="3 11">2.7.4.8</ecNumber>
    </recommendedName>
    <alternativeName>
        <fullName evidence="10 11">GMP kinase</fullName>
    </alternativeName>
</protein>
<dbReference type="CDD" id="cd00071">
    <property type="entry name" value="GMPK"/>
    <property type="match status" value="1"/>
</dbReference>
<organism evidence="13">
    <name type="scientific">Pseudomonas putida</name>
    <name type="common">Arthrobacter siderocapsulatus</name>
    <dbReference type="NCBI Taxonomy" id="303"/>
    <lineage>
        <taxon>Bacteria</taxon>
        <taxon>Pseudomonadati</taxon>
        <taxon>Pseudomonadota</taxon>
        <taxon>Gammaproteobacteria</taxon>
        <taxon>Pseudomonadales</taxon>
        <taxon>Pseudomonadaceae</taxon>
        <taxon>Pseudomonas</taxon>
    </lineage>
</organism>
<dbReference type="EMBL" id="CP016634">
    <property type="protein sequence ID" value="ANY90680.1"/>
    <property type="molecule type" value="Genomic_DNA"/>
</dbReference>
<reference evidence="13" key="1">
    <citation type="submission" date="2016-07" db="EMBL/GenBank/DDBJ databases">
        <title>New class B carbapenemase carried by novel plasmid in Pseudomonas putida enviromental strain in eastern Amazonia.</title>
        <authorList>
            <person name="Souza C.O."/>
            <person name="Lima K.V."/>
            <person name="Brasiliense D.M."/>
            <person name="Perez-Chaparro P.J."/>
            <person name="Mamizuka E.M."/>
            <person name="Lima M.O."/>
            <person name="Lima L.N."/>
            <person name="McCulloch J.A."/>
        </authorList>
    </citation>
    <scope>NUCLEOTIDE SEQUENCE [LARGE SCALE GENOMIC DNA]</scope>
    <source>
        <strain evidence="13">IEC33019</strain>
    </source>
</reference>
<accession>A0A1B2FEL9</accession>
<name>A0A1B2FEL9_PSEPU</name>
<feature type="binding site" evidence="11">
    <location>
        <begin position="13"/>
        <end position="20"/>
    </location>
    <ligand>
        <name>ATP</name>
        <dbReference type="ChEBI" id="CHEBI:30616"/>
    </ligand>
</feature>
<dbReference type="Gene3D" id="3.30.63.10">
    <property type="entry name" value="Guanylate Kinase phosphate binding domain"/>
    <property type="match status" value="1"/>
</dbReference>
<feature type="domain" description="Guanylate kinase-like" evidence="12">
    <location>
        <begin position="6"/>
        <end position="184"/>
    </location>
</feature>
<evidence type="ECO:0000256" key="7">
    <source>
        <dbReference type="ARBA" id="ARBA00022741"/>
    </source>
</evidence>
<dbReference type="EC" id="2.7.4.8" evidence="3 11"/>
<evidence type="ECO:0000259" key="12">
    <source>
        <dbReference type="PROSITE" id="PS50052"/>
    </source>
</evidence>
<dbReference type="NCBIfam" id="TIGR03263">
    <property type="entry name" value="guanyl_kin"/>
    <property type="match status" value="1"/>
</dbReference>
<dbReference type="FunFam" id="3.40.50.300:FF:000084">
    <property type="entry name" value="Guanylate kinase"/>
    <property type="match status" value="1"/>
</dbReference>
<keyword evidence="8 11" id="KW-0418">Kinase</keyword>
<dbReference type="InterPro" id="IPR027417">
    <property type="entry name" value="P-loop_NTPase"/>
</dbReference>
<dbReference type="GO" id="GO:0004385">
    <property type="term" value="F:GMP kinase activity"/>
    <property type="evidence" value="ECO:0007669"/>
    <property type="project" value="UniProtKB-UniRule"/>
</dbReference>
<keyword evidence="7 11" id="KW-0547">Nucleotide-binding</keyword>
<comment type="subcellular location">
    <subcellularLocation>
        <location evidence="1 11">Cytoplasm</location>
    </subcellularLocation>
</comment>
<comment type="catalytic activity">
    <reaction evidence="11">
        <text>GMP + ATP = GDP + ADP</text>
        <dbReference type="Rhea" id="RHEA:20780"/>
        <dbReference type="ChEBI" id="CHEBI:30616"/>
        <dbReference type="ChEBI" id="CHEBI:58115"/>
        <dbReference type="ChEBI" id="CHEBI:58189"/>
        <dbReference type="ChEBI" id="CHEBI:456216"/>
        <dbReference type="EC" id="2.7.4.8"/>
    </reaction>
</comment>
<dbReference type="RefSeq" id="WP_070094710.1">
    <property type="nucleotide sequence ID" value="NZ_CP016634.1"/>
</dbReference>
<dbReference type="SUPFAM" id="SSF52540">
    <property type="entry name" value="P-loop containing nucleoside triphosphate hydrolases"/>
    <property type="match status" value="1"/>
</dbReference>
<dbReference type="InterPro" id="IPR020590">
    <property type="entry name" value="Guanylate_kinase_CS"/>
</dbReference>
<dbReference type="FunFam" id="3.30.63.10:FF:000002">
    <property type="entry name" value="Guanylate kinase 1"/>
    <property type="match status" value="1"/>
</dbReference>
<dbReference type="InterPro" id="IPR017665">
    <property type="entry name" value="Guanylate_kinase"/>
</dbReference>
<dbReference type="AlphaFoldDB" id="A0A1B2FEL9"/>
<evidence type="ECO:0000256" key="3">
    <source>
        <dbReference type="ARBA" id="ARBA00012961"/>
    </source>
</evidence>
<gene>
    <name evidence="11 13" type="primary">gmk</name>
    <name evidence="13" type="ORF">IEC33019_5200</name>
</gene>
<evidence type="ECO:0000256" key="2">
    <source>
        <dbReference type="ARBA" id="ARBA00005790"/>
    </source>
</evidence>
<comment type="function">
    <text evidence="11">Essential for recycling GMP and indirectly, cGMP.</text>
</comment>